<dbReference type="AlphaFoldDB" id="A0A0E9SS91"/>
<name>A0A0E9SS91_ANGAN</name>
<protein>
    <submittedName>
        <fullName evidence="1">Uncharacterized protein</fullName>
    </submittedName>
</protein>
<sequence length="59" mass="6506">MGGINCMQWAVPTVRKRGGINCMLSKGSKTQPEERRGLNISETQAEFSSLTVKLVKLQP</sequence>
<dbReference type="EMBL" id="GBXM01064391">
    <property type="protein sequence ID" value="JAH44186.1"/>
    <property type="molecule type" value="Transcribed_RNA"/>
</dbReference>
<reference evidence="1" key="1">
    <citation type="submission" date="2014-11" db="EMBL/GenBank/DDBJ databases">
        <authorList>
            <person name="Amaro Gonzalez C."/>
        </authorList>
    </citation>
    <scope>NUCLEOTIDE SEQUENCE</scope>
</reference>
<accession>A0A0E9SS91</accession>
<proteinExistence type="predicted"/>
<reference evidence="1" key="2">
    <citation type="journal article" date="2015" name="Fish Shellfish Immunol.">
        <title>Early steps in the European eel (Anguilla anguilla)-Vibrio vulnificus interaction in the gills: Role of the RtxA13 toxin.</title>
        <authorList>
            <person name="Callol A."/>
            <person name="Pajuelo D."/>
            <person name="Ebbesson L."/>
            <person name="Teles M."/>
            <person name="MacKenzie S."/>
            <person name="Amaro C."/>
        </authorList>
    </citation>
    <scope>NUCLEOTIDE SEQUENCE</scope>
</reference>
<evidence type="ECO:0000313" key="1">
    <source>
        <dbReference type="EMBL" id="JAH44186.1"/>
    </source>
</evidence>
<organism evidence="1">
    <name type="scientific">Anguilla anguilla</name>
    <name type="common">European freshwater eel</name>
    <name type="synonym">Muraena anguilla</name>
    <dbReference type="NCBI Taxonomy" id="7936"/>
    <lineage>
        <taxon>Eukaryota</taxon>
        <taxon>Metazoa</taxon>
        <taxon>Chordata</taxon>
        <taxon>Craniata</taxon>
        <taxon>Vertebrata</taxon>
        <taxon>Euteleostomi</taxon>
        <taxon>Actinopterygii</taxon>
        <taxon>Neopterygii</taxon>
        <taxon>Teleostei</taxon>
        <taxon>Anguilliformes</taxon>
        <taxon>Anguillidae</taxon>
        <taxon>Anguilla</taxon>
    </lineage>
</organism>